<accession>A0A7W9WAB9</accession>
<organism evidence="1 2">
    <name type="scientific">Armatimonas rosea</name>
    <dbReference type="NCBI Taxonomy" id="685828"/>
    <lineage>
        <taxon>Bacteria</taxon>
        <taxon>Bacillati</taxon>
        <taxon>Armatimonadota</taxon>
        <taxon>Armatimonadia</taxon>
        <taxon>Armatimonadales</taxon>
        <taxon>Armatimonadaceae</taxon>
        <taxon>Armatimonas</taxon>
    </lineage>
</organism>
<evidence type="ECO:0000313" key="1">
    <source>
        <dbReference type="EMBL" id="MBB6054135.1"/>
    </source>
</evidence>
<dbReference type="AlphaFoldDB" id="A0A7W9WAB9"/>
<name>A0A7W9WAB9_ARMRO</name>
<reference evidence="1 2" key="1">
    <citation type="submission" date="2020-08" db="EMBL/GenBank/DDBJ databases">
        <title>Genomic Encyclopedia of Type Strains, Phase IV (KMG-IV): sequencing the most valuable type-strain genomes for metagenomic binning, comparative biology and taxonomic classification.</title>
        <authorList>
            <person name="Goeker M."/>
        </authorList>
    </citation>
    <scope>NUCLEOTIDE SEQUENCE [LARGE SCALE GENOMIC DNA]</scope>
    <source>
        <strain evidence="1 2">DSM 23562</strain>
    </source>
</reference>
<protein>
    <submittedName>
        <fullName evidence="1">Uncharacterized protein</fullName>
    </submittedName>
</protein>
<dbReference type="Proteomes" id="UP000520814">
    <property type="component" value="Unassembled WGS sequence"/>
</dbReference>
<comment type="caution">
    <text evidence="1">The sequence shown here is derived from an EMBL/GenBank/DDBJ whole genome shotgun (WGS) entry which is preliminary data.</text>
</comment>
<keyword evidence="2" id="KW-1185">Reference proteome</keyword>
<sequence>MLQKVGTGLCLALTGYFDCHQIPGHREPLCSEKALWDVSIPRNFELIPWGDFDAPEEEVESWKILPGKHKGISTGGILEHFAGKDIHFSFGQAVSLLNSQSNGQPGVLTMVNGNCTDDFIKLVSLPGV</sequence>
<dbReference type="RefSeq" id="WP_184204216.1">
    <property type="nucleotide sequence ID" value="NZ_JACHGW010000018.1"/>
</dbReference>
<dbReference type="EMBL" id="JACHGW010000018">
    <property type="protein sequence ID" value="MBB6054135.1"/>
    <property type="molecule type" value="Genomic_DNA"/>
</dbReference>
<proteinExistence type="predicted"/>
<evidence type="ECO:0000313" key="2">
    <source>
        <dbReference type="Proteomes" id="UP000520814"/>
    </source>
</evidence>
<gene>
    <name evidence="1" type="ORF">HNQ39_005984</name>
</gene>